<accession>A0AAP9UDC4</accession>
<organism evidence="2 3">
    <name type="scientific">Clostridium butyricum</name>
    <dbReference type="NCBI Taxonomy" id="1492"/>
    <lineage>
        <taxon>Bacteria</taxon>
        <taxon>Bacillati</taxon>
        <taxon>Bacillota</taxon>
        <taxon>Clostridia</taxon>
        <taxon>Eubacteriales</taxon>
        <taxon>Clostridiaceae</taxon>
        <taxon>Clostridium</taxon>
    </lineage>
</organism>
<dbReference type="PROSITE" id="PS51192">
    <property type="entry name" value="HELICASE_ATP_BIND_1"/>
    <property type="match status" value="1"/>
</dbReference>
<dbReference type="GeneID" id="92943296"/>
<feature type="domain" description="Helicase ATP-binding" evidence="1">
    <location>
        <begin position="1"/>
        <end position="156"/>
    </location>
</feature>
<dbReference type="GO" id="GO:0004386">
    <property type="term" value="F:helicase activity"/>
    <property type="evidence" value="ECO:0007669"/>
    <property type="project" value="UniProtKB-KW"/>
</dbReference>
<proteinExistence type="predicted"/>
<evidence type="ECO:0000313" key="3">
    <source>
        <dbReference type="Proteomes" id="UP000515243"/>
    </source>
</evidence>
<dbReference type="InterPro" id="IPR027417">
    <property type="entry name" value="P-loop_NTPase"/>
</dbReference>
<name>A0AAP9UDC4_CLOBU</name>
<dbReference type="SUPFAM" id="SSF52540">
    <property type="entry name" value="P-loop containing nucleoside triphosphate hydrolases"/>
    <property type="match status" value="1"/>
</dbReference>
<dbReference type="AlphaFoldDB" id="A0AAP9UDC4"/>
<evidence type="ECO:0000313" key="2">
    <source>
        <dbReference type="EMBL" id="QMW90146.1"/>
    </source>
</evidence>
<dbReference type="Pfam" id="PF00270">
    <property type="entry name" value="DEAD"/>
    <property type="match status" value="1"/>
</dbReference>
<keyword evidence="2" id="KW-0378">Hydrolase</keyword>
<keyword evidence="2" id="KW-0347">Helicase</keyword>
<dbReference type="GO" id="GO:0005524">
    <property type="term" value="F:ATP binding"/>
    <property type="evidence" value="ECO:0007669"/>
    <property type="project" value="InterPro"/>
</dbReference>
<sequence length="534" mass="62740">MIVGGTGIGKSHYIINTLIKELVDEGEKVLLLANRSTLVEQHKVDVLKIKRPESEEEILEEVNRKLWIEFEGRVRIVTYHTLAESCTEYLHRYNHVICDEAHFIVQDALFNEKCDTVLEKLLELYSYGKNIIMTTATEFELIPHLWLYGVREENNNFRIFNYNDKHNWYDRIQLNFTSKRIADIARLVQEDAKCIIFTKKNKMKRMAEILGDADYIHSKWNNGAKDIEMEQKQIQLIKSHSFEEKHLITNSALDNGVSIKDKKVKTIIIDGVYDMVQIIQMIGRKRFDVDDEADKLQVYIITHHNEVKREYDKVLQELRMYTDYEIMLNKNTDEALIKFNDMYKEYFKVNHNKQPKLHVIGKDTDGITAKFFLRNSYLAKLGCQKDVLCKLNNIALNVNEFFTECQPIKNFININQNFANIFAEKYKHMSEVVIDKGVSKKYLEEKRTIQINRDLKLLDVLEEYSQKEFIALNELEAFKNRLKTEFGMGDKSRSKGISPSTINYEIKELGYYIDSRAKKINGKSHRVWIVNKVG</sequence>
<evidence type="ECO:0000259" key="1">
    <source>
        <dbReference type="PROSITE" id="PS51192"/>
    </source>
</evidence>
<keyword evidence="2" id="KW-0067">ATP-binding</keyword>
<dbReference type="EMBL" id="CP040626">
    <property type="protein sequence ID" value="QMW90146.1"/>
    <property type="molecule type" value="Genomic_DNA"/>
</dbReference>
<reference evidence="2 3" key="1">
    <citation type="submission" date="2019-05" db="EMBL/GenBank/DDBJ databases">
        <authorList>
            <person name="Schori C."/>
            <person name="Ahrens C."/>
        </authorList>
    </citation>
    <scope>NUCLEOTIDE SEQUENCE [LARGE SCALE GENOMIC DNA]</scope>
    <source>
        <strain evidence="2 3">DSM 10702</strain>
    </source>
</reference>
<dbReference type="InterPro" id="IPR014001">
    <property type="entry name" value="Helicase_ATP-bd"/>
</dbReference>
<protein>
    <submittedName>
        <fullName evidence="2">DEAD/DEAH box helicase</fullName>
    </submittedName>
</protein>
<gene>
    <name evidence="2" type="ORF">FF104_04030</name>
</gene>
<dbReference type="Gene3D" id="3.40.50.300">
    <property type="entry name" value="P-loop containing nucleotide triphosphate hydrolases"/>
    <property type="match status" value="1"/>
</dbReference>
<dbReference type="RefSeq" id="WP_080646776.1">
    <property type="nucleotide sequence ID" value="NZ_AP019716.1"/>
</dbReference>
<keyword evidence="2" id="KW-0547">Nucleotide-binding</keyword>
<dbReference type="Proteomes" id="UP000515243">
    <property type="component" value="Chromosome 1"/>
</dbReference>
<dbReference type="GO" id="GO:0003676">
    <property type="term" value="F:nucleic acid binding"/>
    <property type="evidence" value="ECO:0007669"/>
    <property type="project" value="InterPro"/>
</dbReference>
<dbReference type="InterPro" id="IPR011545">
    <property type="entry name" value="DEAD/DEAH_box_helicase_dom"/>
</dbReference>